<dbReference type="STRING" id="1110546.GCA_001078375_01811"/>
<feature type="transmembrane region" description="Helical" evidence="6">
    <location>
        <begin position="230"/>
        <end position="249"/>
    </location>
</feature>
<dbReference type="Gene3D" id="1.20.1250.20">
    <property type="entry name" value="MFS general substrate transporter like domains"/>
    <property type="match status" value="2"/>
</dbReference>
<dbReference type="GO" id="GO:0061513">
    <property type="term" value="F:glucose 6-phosphate:phosphate antiporter activity"/>
    <property type="evidence" value="ECO:0007669"/>
    <property type="project" value="TreeGrafter"/>
</dbReference>
<evidence type="ECO:0000256" key="3">
    <source>
        <dbReference type="ARBA" id="ARBA00022692"/>
    </source>
</evidence>
<dbReference type="InterPro" id="IPR011701">
    <property type="entry name" value="MFS"/>
</dbReference>
<proteinExistence type="predicted"/>
<keyword evidence="3 6" id="KW-0812">Transmembrane</keyword>
<dbReference type="PROSITE" id="PS50850">
    <property type="entry name" value="MFS"/>
    <property type="match status" value="1"/>
</dbReference>
<feature type="transmembrane region" description="Helical" evidence="6">
    <location>
        <begin position="137"/>
        <end position="156"/>
    </location>
</feature>
<feature type="transmembrane region" description="Helical" evidence="6">
    <location>
        <begin position="319"/>
        <end position="343"/>
    </location>
</feature>
<feature type="transmembrane region" description="Helical" evidence="6">
    <location>
        <begin position="51"/>
        <end position="71"/>
    </location>
</feature>
<accession>A0A2S7ZQ74</accession>
<dbReference type="RefSeq" id="WP_059364232.1">
    <property type="nucleotide sequence ID" value="NZ_BBXI01000021.1"/>
</dbReference>
<dbReference type="PIRSF" id="PIRSF002808">
    <property type="entry name" value="Hexose_phosphate_transp"/>
    <property type="match status" value="1"/>
</dbReference>
<evidence type="ECO:0000313" key="8">
    <source>
        <dbReference type="EMBL" id="PQL25412.1"/>
    </source>
</evidence>
<feature type="transmembrane region" description="Helical" evidence="6">
    <location>
        <begin position="103"/>
        <end position="125"/>
    </location>
</feature>
<feature type="transmembrane region" description="Helical" evidence="6">
    <location>
        <begin position="294"/>
        <end position="313"/>
    </location>
</feature>
<dbReference type="PANTHER" id="PTHR43826">
    <property type="entry name" value="GLUCOSE-6-PHOSPHATE EXCHANGER SLC37A4"/>
    <property type="match status" value="1"/>
</dbReference>
<comment type="subcellular location">
    <subcellularLocation>
        <location evidence="1">Cell membrane</location>
        <topology evidence="1">Multi-pass membrane protein</topology>
    </subcellularLocation>
</comment>
<feature type="transmembrane region" description="Helical" evidence="6">
    <location>
        <begin position="168"/>
        <end position="187"/>
    </location>
</feature>
<feature type="transmembrane region" description="Helical" evidence="6">
    <location>
        <begin position="355"/>
        <end position="377"/>
    </location>
</feature>
<keyword evidence="5 6" id="KW-0472">Membrane</keyword>
<dbReference type="PANTHER" id="PTHR43826:SF3">
    <property type="entry name" value="GLUCOSE-6-PHOSPHATE EXCHANGER SLC37A4"/>
    <property type="match status" value="1"/>
</dbReference>
<feature type="transmembrane region" description="Helical" evidence="6">
    <location>
        <begin position="12"/>
        <end position="31"/>
    </location>
</feature>
<dbReference type="SUPFAM" id="SSF103473">
    <property type="entry name" value="MFS general substrate transporter"/>
    <property type="match status" value="1"/>
</dbReference>
<protein>
    <submittedName>
        <fullName evidence="8">MFS transporter</fullName>
    </submittedName>
</protein>
<evidence type="ECO:0000256" key="6">
    <source>
        <dbReference type="SAM" id="Phobius"/>
    </source>
</evidence>
<dbReference type="AlphaFoldDB" id="A0A2S7ZQ74"/>
<name>A0A2S7ZQ74_9FIRM</name>
<evidence type="ECO:0000256" key="4">
    <source>
        <dbReference type="ARBA" id="ARBA00022989"/>
    </source>
</evidence>
<feature type="transmembrane region" description="Helical" evidence="6">
    <location>
        <begin position="261"/>
        <end position="282"/>
    </location>
</feature>
<dbReference type="Proteomes" id="UP000238877">
    <property type="component" value="Unassembled WGS sequence"/>
</dbReference>
<evidence type="ECO:0000256" key="1">
    <source>
        <dbReference type="ARBA" id="ARBA00004651"/>
    </source>
</evidence>
<reference evidence="8 9" key="1">
    <citation type="submission" date="2018-01" db="EMBL/GenBank/DDBJ databases">
        <title>Draft genome sequences of clinical isolates and type strains of oral Veillonella including Veillonella infantum sp., nov.</title>
        <authorList>
            <person name="Mashima I."/>
            <person name="Liao Y.-C."/>
            <person name="Sabharwal A."/>
            <person name="Haase E.M."/>
            <person name="Nakazawa F."/>
            <person name="Scannapieco F.A."/>
        </authorList>
    </citation>
    <scope>NUCLEOTIDE SEQUENCE [LARGE SCALE GENOMIC DNA]</scope>
    <source>
        <strain evidence="8 9">Y6</strain>
    </source>
</reference>
<dbReference type="GO" id="GO:0005886">
    <property type="term" value="C:plasma membrane"/>
    <property type="evidence" value="ECO:0007669"/>
    <property type="project" value="UniProtKB-SubCell"/>
</dbReference>
<dbReference type="OrthoDB" id="6360at2"/>
<gene>
    <name evidence="8" type="ORF">VTHSUH11_04850</name>
</gene>
<dbReference type="Pfam" id="PF07690">
    <property type="entry name" value="MFS_1"/>
    <property type="match status" value="1"/>
</dbReference>
<dbReference type="GO" id="GO:0035435">
    <property type="term" value="P:phosphate ion transmembrane transport"/>
    <property type="evidence" value="ECO:0007669"/>
    <property type="project" value="TreeGrafter"/>
</dbReference>
<evidence type="ECO:0000256" key="2">
    <source>
        <dbReference type="ARBA" id="ARBA00022448"/>
    </source>
</evidence>
<dbReference type="InterPro" id="IPR051337">
    <property type="entry name" value="OPA_Antiporter"/>
</dbReference>
<evidence type="ECO:0000256" key="5">
    <source>
        <dbReference type="ARBA" id="ARBA00023136"/>
    </source>
</evidence>
<sequence length="408" mass="43726">MSRFGFSRTQILILVSVWLTFLISFVMRLSWASLMPIVNEALSFTPQMGTSYLSAFYMGYAIMVLPGGILADKIGYRHTILVSLLAMAAITALMSTIDNYTYGWVLRFLLGLVSGPVQASCLSAIGDYFGPNQRGAAVGIFMSCTSLGLATVNLYAPYVATTYGWQNAFLLTAVLPILVFILSYFTVRKPSADILAQREAEASAGSAHVGEETSLKENLLHVLKNRNIRCLAFAGFFATGATWAVAQWSNLYMVKQLGVNAIYAGHVMSIFGLAALIAKPTIGILSDILPIKKNHLAALVMFLFAPALLLFASTTNPDMLFVTGPILGVGAFMHSALTNALVVQSAAPHLRGTTAGFVNLFNQIGVMLAPMVLGSMLTATGSYQSALMTLGIAPVIGATALFFVRLNK</sequence>
<keyword evidence="4 6" id="KW-1133">Transmembrane helix</keyword>
<dbReference type="InterPro" id="IPR020846">
    <property type="entry name" value="MFS_dom"/>
</dbReference>
<evidence type="ECO:0000259" key="7">
    <source>
        <dbReference type="PROSITE" id="PS50850"/>
    </source>
</evidence>
<keyword evidence="2" id="KW-0813">Transport</keyword>
<comment type="caution">
    <text evidence="8">The sequence shown here is derived from an EMBL/GenBank/DDBJ whole genome shotgun (WGS) entry which is preliminary data.</text>
</comment>
<organism evidence="8 9">
    <name type="scientific">Veillonella tobetsuensis</name>
    <dbReference type="NCBI Taxonomy" id="1110546"/>
    <lineage>
        <taxon>Bacteria</taxon>
        <taxon>Bacillati</taxon>
        <taxon>Bacillota</taxon>
        <taxon>Negativicutes</taxon>
        <taxon>Veillonellales</taxon>
        <taxon>Veillonellaceae</taxon>
        <taxon>Veillonella</taxon>
    </lineage>
</organism>
<dbReference type="InterPro" id="IPR000849">
    <property type="entry name" value="Sugar_P_transporter"/>
</dbReference>
<feature type="domain" description="Major facilitator superfamily (MFS) profile" evidence="7">
    <location>
        <begin position="12"/>
        <end position="408"/>
    </location>
</feature>
<feature type="transmembrane region" description="Helical" evidence="6">
    <location>
        <begin position="78"/>
        <end position="97"/>
    </location>
</feature>
<feature type="transmembrane region" description="Helical" evidence="6">
    <location>
        <begin position="383"/>
        <end position="404"/>
    </location>
</feature>
<evidence type="ECO:0000313" key="9">
    <source>
        <dbReference type="Proteomes" id="UP000238877"/>
    </source>
</evidence>
<dbReference type="EMBL" id="PPDF01000008">
    <property type="protein sequence ID" value="PQL25412.1"/>
    <property type="molecule type" value="Genomic_DNA"/>
</dbReference>
<dbReference type="InterPro" id="IPR036259">
    <property type="entry name" value="MFS_trans_sf"/>
</dbReference>